<dbReference type="InterPro" id="IPR017670">
    <property type="entry name" value="Phosphonate_degrad-assoc"/>
</dbReference>
<dbReference type="Proteomes" id="UP000035170">
    <property type="component" value="Unassembled WGS sequence"/>
</dbReference>
<dbReference type="PATRIC" id="fig|34073.19.peg.610"/>
<dbReference type="InterPro" id="IPR052567">
    <property type="entry name" value="OP_Dioxygenase"/>
</dbReference>
<evidence type="ECO:0008006" key="3">
    <source>
        <dbReference type="Google" id="ProtNLM"/>
    </source>
</evidence>
<comment type="caution">
    <text evidence="1">The sequence shown here is derived from an EMBL/GenBank/DDBJ whole genome shotgun (WGS) entry which is preliminary data.</text>
</comment>
<name>A0A0H2MMV5_VARPD</name>
<dbReference type="PANTHER" id="PTHR40202">
    <property type="match status" value="1"/>
</dbReference>
<proteinExistence type="predicted"/>
<dbReference type="InterPro" id="IPR003607">
    <property type="entry name" value="HD/PDEase_dom"/>
</dbReference>
<dbReference type="RefSeq" id="WP_033999052.1">
    <property type="nucleotide sequence ID" value="NZ_JZWI01000004.1"/>
</dbReference>
<dbReference type="AlphaFoldDB" id="A0A0H2MMV5"/>
<protein>
    <recommendedName>
        <fullName evidence="3">Phosphohydrolase</fullName>
    </recommendedName>
</protein>
<gene>
    <name evidence="1" type="ORF">VPARA_06030</name>
</gene>
<evidence type="ECO:0000313" key="2">
    <source>
        <dbReference type="Proteomes" id="UP000035170"/>
    </source>
</evidence>
<dbReference type="PANTHER" id="PTHR40202:SF1">
    <property type="entry name" value="HD DOMAIN-CONTAINING PROTEIN"/>
    <property type="match status" value="1"/>
</dbReference>
<dbReference type="CDD" id="cd00077">
    <property type="entry name" value="HDc"/>
    <property type="match status" value="1"/>
</dbReference>
<accession>A0A0H2MMV5</accession>
<reference evidence="1 2" key="1">
    <citation type="submission" date="2015-03" db="EMBL/GenBank/DDBJ databases">
        <title>Genome sequence of Variovorax paradoxus TBEA6.</title>
        <authorList>
            <person name="Poehlein A."/>
            <person name="Schuldes J."/>
            <person name="Wuebbeler J.H."/>
            <person name="Hiessl S."/>
            <person name="Steinbuechel A."/>
            <person name="Daniel R."/>
        </authorList>
    </citation>
    <scope>NUCLEOTIDE SEQUENCE [LARGE SCALE GENOMIC DNA]</scope>
    <source>
        <strain evidence="1 2">TBEA6</strain>
    </source>
</reference>
<dbReference type="EMBL" id="JZWI01000004">
    <property type="protein sequence ID" value="KLN58060.1"/>
    <property type="molecule type" value="Genomic_DNA"/>
</dbReference>
<dbReference type="Gene3D" id="1.10.3210.10">
    <property type="entry name" value="Hypothetical protein af1432"/>
    <property type="match status" value="1"/>
</dbReference>
<dbReference type="NCBIfam" id="TIGR03276">
    <property type="entry name" value="Phn-HD"/>
    <property type="match status" value="1"/>
</dbReference>
<keyword evidence="2" id="KW-1185">Reference proteome</keyword>
<organism evidence="1 2">
    <name type="scientific">Variovorax paradoxus</name>
    <dbReference type="NCBI Taxonomy" id="34073"/>
    <lineage>
        <taxon>Bacteria</taxon>
        <taxon>Pseudomonadati</taxon>
        <taxon>Pseudomonadota</taxon>
        <taxon>Betaproteobacteria</taxon>
        <taxon>Burkholderiales</taxon>
        <taxon>Comamonadaceae</taxon>
        <taxon>Variovorax</taxon>
    </lineage>
</organism>
<dbReference type="SUPFAM" id="SSF109604">
    <property type="entry name" value="HD-domain/PDEase-like"/>
    <property type="match status" value="1"/>
</dbReference>
<evidence type="ECO:0000313" key="1">
    <source>
        <dbReference type="EMBL" id="KLN58060.1"/>
    </source>
</evidence>
<sequence>MAIELNDIHSLFEIYGPRSYGSEAVTQMEHALQSAYLGEQEGASKELVVAAFLHDLGHMLGSNKRGDTETTRKNDDLHQFVALPFLRPVFPSAVVEPIGMHVEAKRCLCAIDPAYQGGLSPQSVRSLEQQGGIHTPEQAAEFQQKPFAADALRLRRWDDLAKVPGAPTPPFEHYFAMVTELYGRQSTVA</sequence>